<evidence type="ECO:0000256" key="2">
    <source>
        <dbReference type="ARBA" id="ARBA00023002"/>
    </source>
</evidence>
<dbReference type="PANTHER" id="PTHR42760">
    <property type="entry name" value="SHORT-CHAIN DEHYDROGENASES/REDUCTASES FAMILY MEMBER"/>
    <property type="match status" value="1"/>
</dbReference>
<reference evidence="3" key="2">
    <citation type="journal article" date="2021" name="PeerJ">
        <title>Extensive microbial diversity within the chicken gut microbiome revealed by metagenomics and culture.</title>
        <authorList>
            <person name="Gilroy R."/>
            <person name="Ravi A."/>
            <person name="Getino M."/>
            <person name="Pursley I."/>
            <person name="Horton D.L."/>
            <person name="Alikhan N.F."/>
            <person name="Baker D."/>
            <person name="Gharbi K."/>
            <person name="Hall N."/>
            <person name="Watson M."/>
            <person name="Adriaenssens E.M."/>
            <person name="Foster-Nyarko E."/>
            <person name="Jarju S."/>
            <person name="Secka A."/>
            <person name="Antonio M."/>
            <person name="Oren A."/>
            <person name="Chaudhuri R.R."/>
            <person name="La Ragione R."/>
            <person name="Hildebrand F."/>
            <person name="Pallen M.J."/>
        </authorList>
    </citation>
    <scope>NUCLEOTIDE SEQUENCE</scope>
    <source>
        <strain evidence="3">11159</strain>
    </source>
</reference>
<protein>
    <submittedName>
        <fullName evidence="3">SDR family oxidoreductase</fullName>
    </submittedName>
</protein>
<comment type="caution">
    <text evidence="3">The sequence shown here is derived from an EMBL/GenBank/DDBJ whole genome shotgun (WGS) entry which is preliminary data.</text>
</comment>
<evidence type="ECO:0000256" key="1">
    <source>
        <dbReference type="ARBA" id="ARBA00006484"/>
    </source>
</evidence>
<dbReference type="Gene3D" id="3.40.50.720">
    <property type="entry name" value="NAD(P)-binding Rossmann-like Domain"/>
    <property type="match status" value="1"/>
</dbReference>
<sequence length="170" mass="18375">KVDVLVNCAGASKNAGVLNMTDEEWDFTMDIDLKSVFLVTRAFANIMKKHNYGRIINIASIYGLVGNPAMDTVAYHTSKGGVVNFTRAVAAELAKYNITVNAICPGYFETELTHDTLVTKEFTAYMKATVPLGRYGNEGELNAGAIFLASEEASYVTGVILPIDGGYTCI</sequence>
<comment type="similarity">
    <text evidence="1">Belongs to the short-chain dehydrogenases/reductases (SDR) family.</text>
</comment>
<organism evidence="3 4">
    <name type="scientific">Candidatus Onthovivens merdipullorum</name>
    <dbReference type="NCBI Taxonomy" id="2840889"/>
    <lineage>
        <taxon>Bacteria</taxon>
        <taxon>Bacillati</taxon>
        <taxon>Bacillota</taxon>
        <taxon>Bacilli</taxon>
        <taxon>Bacillales</taxon>
        <taxon>Candidatus Onthovivens</taxon>
    </lineage>
</organism>
<feature type="non-terminal residue" evidence="3">
    <location>
        <position position="1"/>
    </location>
</feature>
<dbReference type="PRINTS" id="PR00080">
    <property type="entry name" value="SDRFAMILY"/>
</dbReference>
<dbReference type="Proteomes" id="UP000823613">
    <property type="component" value="Unassembled WGS sequence"/>
</dbReference>
<accession>A0A9D9GXC3</accession>
<evidence type="ECO:0000313" key="3">
    <source>
        <dbReference type="EMBL" id="MBO8427403.1"/>
    </source>
</evidence>
<dbReference type="PANTHER" id="PTHR42760:SF133">
    <property type="entry name" value="3-OXOACYL-[ACYL-CARRIER-PROTEIN] REDUCTASE"/>
    <property type="match status" value="1"/>
</dbReference>
<dbReference type="PRINTS" id="PR00081">
    <property type="entry name" value="GDHRDH"/>
</dbReference>
<reference evidence="3" key="1">
    <citation type="submission" date="2020-10" db="EMBL/GenBank/DDBJ databases">
        <authorList>
            <person name="Gilroy R."/>
        </authorList>
    </citation>
    <scope>NUCLEOTIDE SEQUENCE</scope>
    <source>
        <strain evidence="3">11159</strain>
    </source>
</reference>
<dbReference type="Pfam" id="PF13561">
    <property type="entry name" value="adh_short_C2"/>
    <property type="match status" value="1"/>
</dbReference>
<proteinExistence type="inferred from homology"/>
<dbReference type="GO" id="GO:0016616">
    <property type="term" value="F:oxidoreductase activity, acting on the CH-OH group of donors, NAD or NADP as acceptor"/>
    <property type="evidence" value="ECO:0007669"/>
    <property type="project" value="TreeGrafter"/>
</dbReference>
<dbReference type="EMBL" id="JADIMY010000053">
    <property type="protein sequence ID" value="MBO8427403.1"/>
    <property type="molecule type" value="Genomic_DNA"/>
</dbReference>
<dbReference type="InterPro" id="IPR002347">
    <property type="entry name" value="SDR_fam"/>
</dbReference>
<dbReference type="SUPFAM" id="SSF51735">
    <property type="entry name" value="NAD(P)-binding Rossmann-fold domains"/>
    <property type="match status" value="1"/>
</dbReference>
<dbReference type="InterPro" id="IPR036291">
    <property type="entry name" value="NAD(P)-bd_dom_sf"/>
</dbReference>
<name>A0A9D9GXC3_9BACL</name>
<gene>
    <name evidence="3" type="ORF">IAC58_02440</name>
</gene>
<dbReference type="AlphaFoldDB" id="A0A9D9GXC3"/>
<evidence type="ECO:0000313" key="4">
    <source>
        <dbReference type="Proteomes" id="UP000823613"/>
    </source>
</evidence>
<keyword evidence="2" id="KW-0560">Oxidoreductase</keyword>